<protein>
    <recommendedName>
        <fullName evidence="1">Stage IV sporulation protein A</fullName>
        <ecNumber evidence="1">3.6.1.-</ecNumber>
    </recommendedName>
    <alternativeName>
        <fullName evidence="1">Coat morphogenetic protein SpoIVA</fullName>
    </alternativeName>
</protein>
<dbReference type="Pfam" id="PF09547">
    <property type="entry name" value="SpoIVA_ATPase"/>
    <property type="match status" value="1"/>
</dbReference>
<evidence type="ECO:0000259" key="2">
    <source>
        <dbReference type="Pfam" id="PF09547"/>
    </source>
</evidence>
<comment type="function">
    <text evidence="1">ATPase. Has a role at an early stage in the morphogenesis of the spore coat.</text>
</comment>
<evidence type="ECO:0000259" key="4">
    <source>
        <dbReference type="Pfam" id="PF20439"/>
    </source>
</evidence>
<comment type="catalytic activity">
    <reaction evidence="1">
        <text>ATP + H2O = ADP + phosphate + H(+)</text>
        <dbReference type="Rhea" id="RHEA:13065"/>
        <dbReference type="ChEBI" id="CHEBI:15377"/>
        <dbReference type="ChEBI" id="CHEBI:15378"/>
        <dbReference type="ChEBI" id="CHEBI:30616"/>
        <dbReference type="ChEBI" id="CHEBI:43474"/>
        <dbReference type="ChEBI" id="CHEBI:456216"/>
    </reaction>
</comment>
<evidence type="ECO:0000313" key="6">
    <source>
        <dbReference type="Proteomes" id="UP000886857"/>
    </source>
</evidence>
<dbReference type="NCBIfam" id="TIGR02836">
    <property type="entry name" value="spore_IV_A"/>
    <property type="match status" value="1"/>
</dbReference>
<feature type="domain" description="Stage IV sporulation protein A ATPase" evidence="2">
    <location>
        <begin position="1"/>
        <end position="236"/>
    </location>
</feature>
<reference evidence="5" key="1">
    <citation type="submission" date="2020-10" db="EMBL/GenBank/DDBJ databases">
        <authorList>
            <person name="Gilroy R."/>
        </authorList>
    </citation>
    <scope>NUCLEOTIDE SEQUENCE</scope>
    <source>
        <strain evidence="5">10406</strain>
    </source>
</reference>
<dbReference type="GO" id="GO:0005737">
    <property type="term" value="C:cytoplasm"/>
    <property type="evidence" value="ECO:0007669"/>
    <property type="project" value="UniProtKB-SubCell"/>
</dbReference>
<organism evidence="5 6">
    <name type="scientific">Candidatus Limadaptatus stercoripullorum</name>
    <dbReference type="NCBI Taxonomy" id="2840846"/>
    <lineage>
        <taxon>Bacteria</taxon>
        <taxon>Bacillati</taxon>
        <taxon>Bacillota</taxon>
        <taxon>Clostridia</taxon>
        <taxon>Eubacteriales</taxon>
        <taxon>Candidatus Limadaptatus</taxon>
    </lineage>
</organism>
<feature type="domain" description="Sporulation stage IV protein A C-terminal" evidence="4">
    <location>
        <begin position="417"/>
        <end position="492"/>
    </location>
</feature>
<dbReference type="Pfam" id="PF20438">
    <property type="entry name" value="SpoIVA_middle"/>
    <property type="match status" value="1"/>
</dbReference>
<dbReference type="Pfam" id="PF20439">
    <property type="entry name" value="SpoIVA_C"/>
    <property type="match status" value="1"/>
</dbReference>
<dbReference type="PIRSF" id="PIRSF007466">
    <property type="entry name" value="SpoIVA"/>
    <property type="match status" value="1"/>
</dbReference>
<dbReference type="Proteomes" id="UP000886857">
    <property type="component" value="Unassembled WGS sequence"/>
</dbReference>
<dbReference type="InterPro" id="IPR027417">
    <property type="entry name" value="P-loop_NTPase"/>
</dbReference>
<dbReference type="SUPFAM" id="SSF52540">
    <property type="entry name" value="P-loop containing nucleoside triphosphate hydrolases"/>
    <property type="match status" value="1"/>
</dbReference>
<accession>A0A9D1NAL0</accession>
<comment type="caution">
    <text evidence="5">The sequence shown here is derived from an EMBL/GenBank/DDBJ whole genome shotgun (WGS) entry which is preliminary data.</text>
</comment>
<sequence length="492" mass="53772">MDKYDLYRDIATRTGGDIYVGVVGPVRTGKSTVVKQFMEKLVVDGIKDADARARAIDEIPQSADGKTIMTTQPRFVPAEAARVNFRDNLAVNMRLIDCVGYLVAGALGGEEDGRDRMVSTPWSEEDMPFAEAAEIGTDKVIREHSTVAVAVLTDGSFTGIPREQYIPAEEKVIAELKRTGKPFAVLLNTADPAAESARTLAAELAAKYDAPVTVAHAPSMTESDISAVMEDILLEFGVRRIDLKLPRWVQALPADDEVVREMLSAVRDMGEKVSKMKDYEGIDAFFEGREFWQLPSGVELEAGEGRIEVTVRPKEDVFYRVASRESGLDITDDFSLLANIRTMAAAKSRTERLAAALEQAEATGYGIVHPTVEEMTLGEPEIIRQGQQYGVRLSASAPSLHIMRVDVKTEVSPIVGSEQQSSELLGSLLRDFEGDKQAIWQTNIFGRSLSALVADGIRSKLDLVPADAENKLRRTLGRIVNEGKGGVICILL</sequence>
<comment type="subcellular location">
    <subcellularLocation>
        <location evidence="1">Cytoplasm</location>
    </subcellularLocation>
</comment>
<name>A0A9D1NAL0_9FIRM</name>
<dbReference type="AlphaFoldDB" id="A0A9D1NAL0"/>
<feature type="domain" description="Stage IV sporulation protein A middle" evidence="3">
    <location>
        <begin position="238"/>
        <end position="416"/>
    </location>
</feature>
<dbReference type="GO" id="GO:0016887">
    <property type="term" value="F:ATP hydrolysis activity"/>
    <property type="evidence" value="ECO:0007669"/>
    <property type="project" value="InterPro"/>
</dbReference>
<reference evidence="5" key="2">
    <citation type="journal article" date="2021" name="PeerJ">
        <title>Extensive microbial diversity within the chicken gut microbiome revealed by metagenomics and culture.</title>
        <authorList>
            <person name="Gilroy R."/>
            <person name="Ravi A."/>
            <person name="Getino M."/>
            <person name="Pursley I."/>
            <person name="Horton D.L."/>
            <person name="Alikhan N.F."/>
            <person name="Baker D."/>
            <person name="Gharbi K."/>
            <person name="Hall N."/>
            <person name="Watson M."/>
            <person name="Adriaenssens E.M."/>
            <person name="Foster-Nyarko E."/>
            <person name="Jarju S."/>
            <person name="Secka A."/>
            <person name="Antonio M."/>
            <person name="Oren A."/>
            <person name="Chaudhuri R.R."/>
            <person name="La Ragione R."/>
            <person name="Hildebrand F."/>
            <person name="Pallen M.J."/>
        </authorList>
    </citation>
    <scope>NUCLEOTIDE SEQUENCE</scope>
    <source>
        <strain evidence="5">10406</strain>
    </source>
</reference>
<dbReference type="InterPro" id="IPR046842">
    <property type="entry name" value="SpoIVA_ATPase"/>
</dbReference>
<gene>
    <name evidence="5" type="primary">spoIVA</name>
    <name evidence="5" type="ORF">IAC73_04125</name>
</gene>
<dbReference type="InterPro" id="IPR014201">
    <property type="entry name" value="Spore_IV_A"/>
</dbReference>
<keyword evidence="1" id="KW-0963">Cytoplasm</keyword>
<proteinExistence type="predicted"/>
<dbReference type="GO" id="GO:0005524">
    <property type="term" value="F:ATP binding"/>
    <property type="evidence" value="ECO:0007669"/>
    <property type="project" value="UniProtKB-KW"/>
</dbReference>
<evidence type="ECO:0000313" key="5">
    <source>
        <dbReference type="EMBL" id="HIU99012.1"/>
    </source>
</evidence>
<dbReference type="GO" id="GO:0030435">
    <property type="term" value="P:sporulation resulting in formation of a cellular spore"/>
    <property type="evidence" value="ECO:0007669"/>
    <property type="project" value="UniProtKB-KW"/>
</dbReference>
<dbReference type="Gene3D" id="3.40.50.300">
    <property type="entry name" value="P-loop containing nucleotide triphosphate hydrolases"/>
    <property type="match status" value="1"/>
</dbReference>
<dbReference type="EC" id="3.6.1.-" evidence="1"/>
<evidence type="ECO:0000256" key="1">
    <source>
        <dbReference type="PIRNR" id="PIRNR007466"/>
    </source>
</evidence>
<keyword evidence="1" id="KW-0749">Sporulation</keyword>
<keyword evidence="1" id="KW-0547">Nucleotide-binding</keyword>
<dbReference type="EMBL" id="DVOE01000062">
    <property type="protein sequence ID" value="HIU99012.1"/>
    <property type="molecule type" value="Genomic_DNA"/>
</dbReference>
<evidence type="ECO:0000259" key="3">
    <source>
        <dbReference type="Pfam" id="PF20438"/>
    </source>
</evidence>
<keyword evidence="1" id="KW-0378">Hydrolase</keyword>
<dbReference type="InterPro" id="IPR046841">
    <property type="entry name" value="SpoIVA_middle"/>
</dbReference>
<dbReference type="InterPro" id="IPR046840">
    <property type="entry name" value="SpoIVA_C"/>
</dbReference>
<keyword evidence="1" id="KW-0067">ATP-binding</keyword>